<evidence type="ECO:0000256" key="1">
    <source>
        <dbReference type="ARBA" id="ARBA00010333"/>
    </source>
</evidence>
<name>A0A1I3CPG0_9ACTN</name>
<gene>
    <name evidence="7" type="ORF">SAMN05216561_102160</name>
</gene>
<accession>A0A1I3CPG0</accession>
<organism evidence="7 8">
    <name type="scientific">Nocardioides psychrotolerans</name>
    <dbReference type="NCBI Taxonomy" id="1005945"/>
    <lineage>
        <taxon>Bacteria</taxon>
        <taxon>Bacillati</taxon>
        <taxon>Actinomycetota</taxon>
        <taxon>Actinomycetes</taxon>
        <taxon>Propionibacteriales</taxon>
        <taxon>Nocardioidaceae</taxon>
        <taxon>Nocardioides</taxon>
    </lineage>
</organism>
<dbReference type="PROSITE" id="PS51257">
    <property type="entry name" value="PROKAR_LIPOPROTEIN"/>
    <property type="match status" value="1"/>
</dbReference>
<feature type="domain" description="Solute-binding protein family 3/N-terminal" evidence="6">
    <location>
        <begin position="82"/>
        <end position="308"/>
    </location>
</feature>
<dbReference type="RefSeq" id="WP_091110289.1">
    <property type="nucleotide sequence ID" value="NZ_BKAF01000002.1"/>
</dbReference>
<comment type="similarity">
    <text evidence="1 4">Belongs to the bacterial solute-binding protein 3 family.</text>
</comment>
<dbReference type="PROSITE" id="PS01039">
    <property type="entry name" value="SBP_BACTERIAL_3"/>
    <property type="match status" value="1"/>
</dbReference>
<dbReference type="STRING" id="1005945.SAMN05216561_102160"/>
<protein>
    <submittedName>
        <fullName evidence="7">Polar amino acid transport system substrate-binding protein</fullName>
    </submittedName>
</protein>
<feature type="compositionally biased region" description="Low complexity" evidence="5">
    <location>
        <begin position="34"/>
        <end position="48"/>
    </location>
</feature>
<keyword evidence="2" id="KW-0813">Transport</keyword>
<dbReference type="OrthoDB" id="9807888at2"/>
<dbReference type="GO" id="GO:0006865">
    <property type="term" value="P:amino acid transport"/>
    <property type="evidence" value="ECO:0007669"/>
    <property type="project" value="TreeGrafter"/>
</dbReference>
<dbReference type="PANTHER" id="PTHR30085">
    <property type="entry name" value="AMINO ACID ABC TRANSPORTER PERMEASE"/>
    <property type="match status" value="1"/>
</dbReference>
<evidence type="ECO:0000313" key="8">
    <source>
        <dbReference type="Proteomes" id="UP000198649"/>
    </source>
</evidence>
<sequence>MSRRAGPVVVVAALAVLLAGCGGYDETVVADPEAAPASSVPPATTPPVCDNATQSYAPSGPLPAPDDLPPGSTMEKIRDRGRLIAGVSADTYLLASNSPFTGQIEGFDIDMVEQVADAIFGDPKAYELKVITAGDRLPALVESRVDIVVRNMTINCARWEEIAFSAEYYRSGQKILVREDLADDGVDSVTELGGVRVCAPTGTSSLDNVRREAPDAVVVEAPTHTGCLALFQEGEVDAITGDDTVLAGLAAQDPYAVVPEQETFTDEPYGIGVNAADVDLVRFVNSILERMRSDGSWRASYLQWLQPTLGQGAGQPQPIYGRTP</sequence>
<keyword evidence="3" id="KW-0732">Signal</keyword>
<dbReference type="SUPFAM" id="SSF53850">
    <property type="entry name" value="Periplasmic binding protein-like II"/>
    <property type="match status" value="1"/>
</dbReference>
<dbReference type="InterPro" id="IPR051455">
    <property type="entry name" value="Bact_solute-bind_prot3"/>
</dbReference>
<dbReference type="AlphaFoldDB" id="A0A1I3CPG0"/>
<keyword evidence="8" id="KW-1185">Reference proteome</keyword>
<dbReference type="Proteomes" id="UP000198649">
    <property type="component" value="Unassembled WGS sequence"/>
</dbReference>
<evidence type="ECO:0000256" key="5">
    <source>
        <dbReference type="SAM" id="MobiDB-lite"/>
    </source>
</evidence>
<dbReference type="InterPro" id="IPR018313">
    <property type="entry name" value="SBP_3_CS"/>
</dbReference>
<evidence type="ECO:0000259" key="6">
    <source>
        <dbReference type="SMART" id="SM00062"/>
    </source>
</evidence>
<dbReference type="Gene3D" id="3.40.190.10">
    <property type="entry name" value="Periplasmic binding protein-like II"/>
    <property type="match status" value="2"/>
</dbReference>
<dbReference type="PANTHER" id="PTHR30085:SF6">
    <property type="entry name" value="ABC TRANSPORTER GLUTAMINE-BINDING PROTEIN GLNH"/>
    <property type="match status" value="1"/>
</dbReference>
<dbReference type="SMART" id="SM00062">
    <property type="entry name" value="PBPb"/>
    <property type="match status" value="1"/>
</dbReference>
<evidence type="ECO:0000256" key="3">
    <source>
        <dbReference type="ARBA" id="ARBA00022729"/>
    </source>
</evidence>
<evidence type="ECO:0000313" key="7">
    <source>
        <dbReference type="EMBL" id="SFH76402.1"/>
    </source>
</evidence>
<dbReference type="EMBL" id="FOQG01000002">
    <property type="protein sequence ID" value="SFH76402.1"/>
    <property type="molecule type" value="Genomic_DNA"/>
</dbReference>
<dbReference type="Pfam" id="PF00497">
    <property type="entry name" value="SBP_bac_3"/>
    <property type="match status" value="1"/>
</dbReference>
<evidence type="ECO:0000256" key="2">
    <source>
        <dbReference type="ARBA" id="ARBA00022448"/>
    </source>
</evidence>
<dbReference type="GO" id="GO:0030288">
    <property type="term" value="C:outer membrane-bounded periplasmic space"/>
    <property type="evidence" value="ECO:0007669"/>
    <property type="project" value="TreeGrafter"/>
</dbReference>
<dbReference type="GO" id="GO:0005576">
    <property type="term" value="C:extracellular region"/>
    <property type="evidence" value="ECO:0007669"/>
    <property type="project" value="TreeGrafter"/>
</dbReference>
<dbReference type="InterPro" id="IPR001638">
    <property type="entry name" value="Solute-binding_3/MltF_N"/>
</dbReference>
<dbReference type="CDD" id="cd13690">
    <property type="entry name" value="PBP2_GluB"/>
    <property type="match status" value="1"/>
</dbReference>
<evidence type="ECO:0000256" key="4">
    <source>
        <dbReference type="RuleBase" id="RU003744"/>
    </source>
</evidence>
<proteinExistence type="inferred from homology"/>
<reference evidence="7 8" key="1">
    <citation type="submission" date="2016-10" db="EMBL/GenBank/DDBJ databases">
        <authorList>
            <person name="de Groot N.N."/>
        </authorList>
    </citation>
    <scope>NUCLEOTIDE SEQUENCE [LARGE SCALE GENOMIC DNA]</scope>
    <source>
        <strain evidence="7 8">CGMCC 1.11156</strain>
    </source>
</reference>
<feature type="region of interest" description="Disordered" evidence="5">
    <location>
        <begin position="34"/>
        <end position="69"/>
    </location>
</feature>